<dbReference type="RefSeq" id="WP_141446142.1">
    <property type="nucleotide sequence ID" value="NZ_CP041217.1"/>
</dbReference>
<keyword evidence="5" id="KW-0486">Methionine biosynthesis</keyword>
<dbReference type="EC" id="3.2.2.9" evidence="2"/>
<keyword evidence="7" id="KW-0326">Glycosidase</keyword>
<dbReference type="NCBIfam" id="TIGR01704">
    <property type="entry name" value="MTA_SAH-Nsdase"/>
    <property type="match status" value="1"/>
</dbReference>
<dbReference type="UniPathway" id="UPA00904">
    <property type="reaction ID" value="UER00871"/>
</dbReference>
<dbReference type="GO" id="GO:0005829">
    <property type="term" value="C:cytosol"/>
    <property type="evidence" value="ECO:0007669"/>
    <property type="project" value="TreeGrafter"/>
</dbReference>
<keyword evidence="8" id="KW-1185">Reference proteome</keyword>
<sequence length="237" mass="25916">MDNTIRPIALMGAMDEEIRLLLDEMQHARSRKAAGIMYTEGMFRGRHVVVCRSGVGKVNAAAAAQILISEFRVQALIFTGVAGALHPELRIGDIVVSADSRQHDMDVSPLGYAPGEIPFHAESIFPADRRLIELAERSCRAEGASFRVGRVLSGDRFIADRDDVRRLRDDFGGLCTEMEGAAVGQVCRMNDLPHVILRSMSDRGNGEAPASFAEFTRTASARSFAIAAGILERWEEA</sequence>
<evidence type="ECO:0000256" key="2">
    <source>
        <dbReference type="ARBA" id="ARBA00011974"/>
    </source>
</evidence>
<dbReference type="GO" id="GO:0009164">
    <property type="term" value="P:nucleoside catabolic process"/>
    <property type="evidence" value="ECO:0007669"/>
    <property type="project" value="InterPro"/>
</dbReference>
<dbReference type="Proteomes" id="UP000316968">
    <property type="component" value="Chromosome"/>
</dbReference>
<dbReference type="OrthoDB" id="9792278at2"/>
<evidence type="ECO:0000313" key="7">
    <source>
        <dbReference type="EMBL" id="QDH19755.1"/>
    </source>
</evidence>
<name>A0A4Y6UUS2_SACBS</name>
<dbReference type="AlphaFoldDB" id="A0A4Y6UUS2"/>
<dbReference type="InterPro" id="IPR000845">
    <property type="entry name" value="Nucleoside_phosphorylase_d"/>
</dbReference>
<evidence type="ECO:0000313" key="8">
    <source>
        <dbReference type="Proteomes" id="UP000316968"/>
    </source>
</evidence>
<proteinExistence type="predicted"/>
<evidence type="ECO:0000256" key="5">
    <source>
        <dbReference type="ARBA" id="ARBA00023167"/>
    </source>
</evidence>
<dbReference type="PANTHER" id="PTHR46832:SF1">
    <property type="entry name" value="5'-METHYLTHIOADENOSINE_S-ADENOSYLHOMOCYSTEINE NUCLEOSIDASE"/>
    <property type="match status" value="1"/>
</dbReference>
<dbReference type="Pfam" id="PF01048">
    <property type="entry name" value="PNP_UDP_1"/>
    <property type="match status" value="1"/>
</dbReference>
<comment type="pathway">
    <text evidence="1">Amino-acid biosynthesis; L-methionine biosynthesis via salvage pathway; S-methyl-5-thio-alpha-D-ribose 1-phosphate from S-methyl-5'-thioadenosine (hydrolase route): step 1/2.</text>
</comment>
<reference evidence="7 8" key="1">
    <citation type="submission" date="2019-06" db="EMBL/GenBank/DDBJ databases">
        <title>Saccharibacillus brassicae sp. nov., an endophytic bacterium isolated from Chinese cabbage seeds (Brassica pekinensis).</title>
        <authorList>
            <person name="Jiang L."/>
            <person name="Lee J."/>
            <person name="Kim S.W."/>
        </authorList>
    </citation>
    <scope>NUCLEOTIDE SEQUENCE [LARGE SCALE GENOMIC DNA]</scope>
    <source>
        <strain evidence="8">KCTC 43072 / ATSA2</strain>
    </source>
</reference>
<evidence type="ECO:0000256" key="1">
    <source>
        <dbReference type="ARBA" id="ARBA00004945"/>
    </source>
</evidence>
<evidence type="ECO:0000256" key="3">
    <source>
        <dbReference type="ARBA" id="ARBA00022605"/>
    </source>
</evidence>
<evidence type="ECO:0000256" key="4">
    <source>
        <dbReference type="ARBA" id="ARBA00022801"/>
    </source>
</evidence>
<dbReference type="GO" id="GO:0019284">
    <property type="term" value="P:L-methionine salvage from S-adenosylmethionine"/>
    <property type="evidence" value="ECO:0007669"/>
    <property type="project" value="TreeGrafter"/>
</dbReference>
<evidence type="ECO:0000259" key="6">
    <source>
        <dbReference type="Pfam" id="PF01048"/>
    </source>
</evidence>
<dbReference type="NCBIfam" id="NF004079">
    <property type="entry name" value="PRK05584.1"/>
    <property type="match status" value="1"/>
</dbReference>
<dbReference type="InterPro" id="IPR035994">
    <property type="entry name" value="Nucleoside_phosphorylase_sf"/>
</dbReference>
<keyword evidence="4 7" id="KW-0378">Hydrolase</keyword>
<gene>
    <name evidence="7" type="ORF">FFV09_02070</name>
</gene>
<dbReference type="Gene3D" id="3.40.50.1580">
    <property type="entry name" value="Nucleoside phosphorylase domain"/>
    <property type="match status" value="1"/>
</dbReference>
<dbReference type="EMBL" id="CP041217">
    <property type="protein sequence ID" value="QDH19755.1"/>
    <property type="molecule type" value="Genomic_DNA"/>
</dbReference>
<dbReference type="GO" id="GO:0008782">
    <property type="term" value="F:adenosylhomocysteine nucleosidase activity"/>
    <property type="evidence" value="ECO:0007669"/>
    <property type="project" value="UniProtKB-EC"/>
</dbReference>
<dbReference type="CDD" id="cd09008">
    <property type="entry name" value="MTAN"/>
    <property type="match status" value="1"/>
</dbReference>
<protein>
    <recommendedName>
        <fullName evidence="2">adenosylhomocysteine nucleosidase</fullName>
        <ecNumber evidence="2">3.2.2.9</ecNumber>
    </recommendedName>
</protein>
<feature type="domain" description="Nucleoside phosphorylase" evidence="6">
    <location>
        <begin position="7"/>
        <end position="231"/>
    </location>
</feature>
<dbReference type="SUPFAM" id="SSF53167">
    <property type="entry name" value="Purine and uridine phosphorylases"/>
    <property type="match status" value="1"/>
</dbReference>
<organism evidence="7 8">
    <name type="scientific">Saccharibacillus brassicae</name>
    <dbReference type="NCBI Taxonomy" id="2583377"/>
    <lineage>
        <taxon>Bacteria</taxon>
        <taxon>Bacillati</taxon>
        <taxon>Bacillota</taxon>
        <taxon>Bacilli</taxon>
        <taxon>Bacillales</taxon>
        <taxon>Paenibacillaceae</taxon>
        <taxon>Saccharibacillus</taxon>
    </lineage>
</organism>
<keyword evidence="3" id="KW-0028">Amino-acid biosynthesis</keyword>
<dbReference type="GO" id="GO:0019509">
    <property type="term" value="P:L-methionine salvage from methylthioadenosine"/>
    <property type="evidence" value="ECO:0007669"/>
    <property type="project" value="UniProtKB-UniPathway"/>
</dbReference>
<dbReference type="KEGG" id="saca:FFV09_02070"/>
<dbReference type="PANTHER" id="PTHR46832">
    <property type="entry name" value="5'-METHYLTHIOADENOSINE/S-ADENOSYLHOMOCYSTEINE NUCLEOSIDASE"/>
    <property type="match status" value="1"/>
</dbReference>
<dbReference type="InterPro" id="IPR010049">
    <property type="entry name" value="MTA_SAH_Nsdase"/>
</dbReference>
<dbReference type="GO" id="GO:0008930">
    <property type="term" value="F:methylthioadenosine nucleosidase activity"/>
    <property type="evidence" value="ECO:0007669"/>
    <property type="project" value="InterPro"/>
</dbReference>
<accession>A0A4Y6UUS2</accession>